<evidence type="ECO:0000259" key="2">
    <source>
        <dbReference type="Pfam" id="PF07584"/>
    </source>
</evidence>
<evidence type="ECO:0000313" key="4">
    <source>
        <dbReference type="Proteomes" id="UP000315471"/>
    </source>
</evidence>
<dbReference type="CDD" id="cd03143">
    <property type="entry name" value="A4_beta-galactosidase_middle_domain"/>
    <property type="match status" value="1"/>
</dbReference>
<name>A0A5C6E7G3_9BACT</name>
<keyword evidence="1" id="KW-1133">Transmembrane helix</keyword>
<dbReference type="PANTHER" id="PTHR37464:SF1">
    <property type="entry name" value="BLL2463 PROTEIN"/>
    <property type="match status" value="1"/>
</dbReference>
<dbReference type="Gene3D" id="2.60.40.10">
    <property type="entry name" value="Immunoglobulins"/>
    <property type="match status" value="1"/>
</dbReference>
<keyword evidence="4" id="KW-1185">Reference proteome</keyword>
<dbReference type="RefSeq" id="WP_197170851.1">
    <property type="nucleotide sequence ID" value="NZ_SJPY01000001.1"/>
</dbReference>
<proteinExistence type="predicted"/>
<dbReference type="InterPro" id="IPR024163">
    <property type="entry name" value="Aerotolerance_reg_N"/>
</dbReference>
<dbReference type="Pfam" id="PF07584">
    <property type="entry name" value="BatA"/>
    <property type="match status" value="1"/>
</dbReference>
<gene>
    <name evidence="3" type="ORF">Q31b_07580</name>
</gene>
<reference evidence="3 4" key="1">
    <citation type="submission" date="2019-02" db="EMBL/GenBank/DDBJ databases">
        <title>Deep-cultivation of Planctomycetes and their phenomic and genomic characterization uncovers novel biology.</title>
        <authorList>
            <person name="Wiegand S."/>
            <person name="Jogler M."/>
            <person name="Boedeker C."/>
            <person name="Pinto D."/>
            <person name="Vollmers J."/>
            <person name="Rivas-Marin E."/>
            <person name="Kohn T."/>
            <person name="Peeters S.H."/>
            <person name="Heuer A."/>
            <person name="Rast P."/>
            <person name="Oberbeckmann S."/>
            <person name="Bunk B."/>
            <person name="Jeske O."/>
            <person name="Meyerdierks A."/>
            <person name="Storesund J.E."/>
            <person name="Kallscheuer N."/>
            <person name="Luecker S."/>
            <person name="Lage O.M."/>
            <person name="Pohl T."/>
            <person name="Merkel B.J."/>
            <person name="Hornburger P."/>
            <person name="Mueller R.-W."/>
            <person name="Bruemmer F."/>
            <person name="Labrenz M."/>
            <person name="Spormann A.M."/>
            <person name="Op Den Camp H."/>
            <person name="Overmann J."/>
            <person name="Amann R."/>
            <person name="Jetten M.S.M."/>
            <person name="Mascher T."/>
            <person name="Medema M.H."/>
            <person name="Devos D.P."/>
            <person name="Kaster A.-K."/>
            <person name="Ovreas L."/>
            <person name="Rohde M."/>
            <person name="Galperin M.Y."/>
            <person name="Jogler C."/>
        </authorList>
    </citation>
    <scope>NUCLEOTIDE SEQUENCE [LARGE SCALE GENOMIC DNA]</scope>
    <source>
        <strain evidence="3 4">Q31b</strain>
    </source>
</reference>
<dbReference type="AlphaFoldDB" id="A0A5C6E7G3"/>
<keyword evidence="1" id="KW-0472">Membrane</keyword>
<dbReference type="InterPro" id="IPR013783">
    <property type="entry name" value="Ig-like_fold"/>
</dbReference>
<keyword evidence="1" id="KW-0812">Transmembrane</keyword>
<dbReference type="PANTHER" id="PTHR37464">
    <property type="entry name" value="BLL2463 PROTEIN"/>
    <property type="match status" value="1"/>
</dbReference>
<feature type="transmembrane region" description="Helical" evidence="1">
    <location>
        <begin position="56"/>
        <end position="81"/>
    </location>
</feature>
<dbReference type="NCBIfam" id="TIGR02226">
    <property type="entry name" value="two_anch"/>
    <property type="match status" value="1"/>
</dbReference>
<sequence length="671" mass="73891">MSLLNGILAFGAAAFVIPLVIHLLHRSRLQTVPWGAMYLLAPIVHNNRRRLKWTNLILLLIRCAIPIVLAFCLARPVLTWFQVSSSDGPQSIVLVIDDSLSMTTTDASNVSRIRRLRQSLGNLFTSESRRDEVIWMPTNNLDDPPATISPALAIEKADEMQTIRGPFSLANVIRRAVAVAKDGSYPYRRIIIASDFQNVNLDHSSIESVRSFVENSKTEDSPSLSFPRIQLWNLSANDPDPKNVWIESIDTQSPVVVPERQTELTATIRSSADQELSELKLIWSINGERLDSAPVSVPANGKATSRIPYRFPEPGGYEISVQIDSASIESADHLRADNTRSSLLQVIEQIKVWLVDGDPSERPLESETDFLRIALSPFTFAQSDEVDAIITTTVSADRIEDELGKNRPDVLVLANVLDLSVVAQNKIAEFVQSGGSLILFDGANLSDANYRSGFQHGDVTMPLPASIKELAGVVPEKQKPTSAAAPLRVESGELRYAAWQGLSRGDRNPLRDVDIYAYRKLRLSSDVDSTVLLSMQNGDPIVVAATRGAGSIVQFAIPADTGWTNLPLRPVFVPLMQQLVVDLVTSIDKWQNGAGQPPALESQLQAANSETIRSITDLIGATIHDDVDSINTIQTEEQFGRELWKSLLAILLVLMVTELVYQQWSTGVQAR</sequence>
<comment type="caution">
    <text evidence="3">The sequence shown here is derived from an EMBL/GenBank/DDBJ whole genome shotgun (WGS) entry which is preliminary data.</text>
</comment>
<evidence type="ECO:0000313" key="3">
    <source>
        <dbReference type="EMBL" id="TWU45583.1"/>
    </source>
</evidence>
<dbReference type="InterPro" id="IPR029062">
    <property type="entry name" value="Class_I_gatase-like"/>
</dbReference>
<feature type="domain" description="Aerotolerance regulator N-terminal" evidence="2">
    <location>
        <begin position="1"/>
        <end position="76"/>
    </location>
</feature>
<evidence type="ECO:0000256" key="1">
    <source>
        <dbReference type="SAM" id="Phobius"/>
    </source>
</evidence>
<dbReference type="Proteomes" id="UP000315471">
    <property type="component" value="Unassembled WGS sequence"/>
</dbReference>
<protein>
    <recommendedName>
        <fullName evidence="2">Aerotolerance regulator N-terminal domain-containing protein</fullName>
    </recommendedName>
</protein>
<dbReference type="InterPro" id="IPR011933">
    <property type="entry name" value="Double_TM_dom"/>
</dbReference>
<dbReference type="EMBL" id="SJPY01000001">
    <property type="protein sequence ID" value="TWU45583.1"/>
    <property type="molecule type" value="Genomic_DNA"/>
</dbReference>
<dbReference type="Gene3D" id="3.40.50.880">
    <property type="match status" value="1"/>
</dbReference>
<organism evidence="3 4">
    <name type="scientific">Novipirellula aureliae</name>
    <dbReference type="NCBI Taxonomy" id="2527966"/>
    <lineage>
        <taxon>Bacteria</taxon>
        <taxon>Pseudomonadati</taxon>
        <taxon>Planctomycetota</taxon>
        <taxon>Planctomycetia</taxon>
        <taxon>Pirellulales</taxon>
        <taxon>Pirellulaceae</taxon>
        <taxon>Novipirellula</taxon>
    </lineage>
</organism>
<feature type="transmembrane region" description="Helical" evidence="1">
    <location>
        <begin position="6"/>
        <end position="24"/>
    </location>
</feature>
<dbReference type="SUPFAM" id="SSF52317">
    <property type="entry name" value="Class I glutamine amidotransferase-like"/>
    <property type="match status" value="1"/>
</dbReference>
<accession>A0A5C6E7G3</accession>